<reference evidence="2" key="1">
    <citation type="submission" date="2022-11" db="UniProtKB">
        <authorList>
            <consortium name="WormBaseParasite"/>
        </authorList>
    </citation>
    <scope>IDENTIFICATION</scope>
</reference>
<keyword evidence="1" id="KW-1185">Reference proteome</keyword>
<organism evidence="1 2">
    <name type="scientific">Echinococcus canadensis</name>
    <dbReference type="NCBI Taxonomy" id="519352"/>
    <lineage>
        <taxon>Eukaryota</taxon>
        <taxon>Metazoa</taxon>
        <taxon>Spiralia</taxon>
        <taxon>Lophotrochozoa</taxon>
        <taxon>Platyhelminthes</taxon>
        <taxon>Cestoda</taxon>
        <taxon>Eucestoda</taxon>
        <taxon>Cyclophyllidea</taxon>
        <taxon>Taeniidae</taxon>
        <taxon>Echinococcus</taxon>
        <taxon>Echinococcus canadensis group</taxon>
    </lineage>
</organism>
<evidence type="ECO:0000313" key="2">
    <source>
        <dbReference type="WBParaSite" id="maker-E.canG7_contigs_6152-snap-gene-0.66-mRNA-1"/>
    </source>
</evidence>
<accession>A0A915EZ84</accession>
<sequence>WAPQLSTDNNRAKSLNLINRKDLASRVYVCEQAFTHLLVKYLLGPPKCVRYLKRTGLVQSASVFKGGLGFSALGTHVNDNPRICHINGERNFNGRLHTLRGQMVKDPKSLKISLFS</sequence>
<dbReference type="WBParaSite" id="maker-E.canG7_contigs_6152-snap-gene-0.66-mRNA-1">
    <property type="protein sequence ID" value="maker-E.canG7_contigs_6152-snap-gene-0.66-mRNA-1"/>
    <property type="gene ID" value="EcG7_03426"/>
</dbReference>
<name>A0A915EZ84_9CEST</name>
<evidence type="ECO:0000313" key="1">
    <source>
        <dbReference type="Proteomes" id="UP000887562"/>
    </source>
</evidence>
<proteinExistence type="predicted"/>
<dbReference type="AlphaFoldDB" id="A0A915EZ84"/>
<protein>
    <submittedName>
        <fullName evidence="2">Uncharacterized protein</fullName>
    </submittedName>
</protein>
<dbReference type="Proteomes" id="UP000887562">
    <property type="component" value="Unplaced"/>
</dbReference>